<organism evidence="2 3">
    <name type="scientific">Methylomonas fluvii</name>
    <dbReference type="NCBI Taxonomy" id="1854564"/>
    <lineage>
        <taxon>Bacteria</taxon>
        <taxon>Pseudomonadati</taxon>
        <taxon>Pseudomonadota</taxon>
        <taxon>Gammaproteobacteria</taxon>
        <taxon>Methylococcales</taxon>
        <taxon>Methylococcaceae</taxon>
        <taxon>Methylomonas</taxon>
    </lineage>
</organism>
<dbReference type="Pfam" id="PF00535">
    <property type="entry name" value="Glycos_transf_2"/>
    <property type="match status" value="1"/>
</dbReference>
<reference evidence="2 3" key="1">
    <citation type="submission" date="2020-09" db="EMBL/GenBank/DDBJ databases">
        <title>Methylomonas albis sp. nov. and Methylomonas fluvii sp. nov.: Two cold-adapted methanotrophs from the River Elbe and an amended description of Methylovulum psychrotolerans strain Eb1.</title>
        <authorList>
            <person name="Bussmann I.K."/>
            <person name="Klings K.-W."/>
            <person name="Warnstedt J."/>
            <person name="Hoppert M."/>
            <person name="Saborowski A."/>
            <person name="Horn F."/>
            <person name="Liebner S."/>
        </authorList>
    </citation>
    <scope>NUCLEOTIDE SEQUENCE [LARGE SCALE GENOMIC DNA]</scope>
    <source>
        <strain evidence="2 3">EbB</strain>
    </source>
</reference>
<comment type="caution">
    <text evidence="2">The sequence shown here is derived from an EMBL/GenBank/DDBJ whole genome shotgun (WGS) entry which is preliminary data.</text>
</comment>
<name>A0ABR9DG18_9GAMM</name>
<dbReference type="SUPFAM" id="SSF53448">
    <property type="entry name" value="Nucleotide-diphospho-sugar transferases"/>
    <property type="match status" value="1"/>
</dbReference>
<dbReference type="InterPro" id="IPR029044">
    <property type="entry name" value="Nucleotide-diphossugar_trans"/>
</dbReference>
<evidence type="ECO:0000313" key="3">
    <source>
        <dbReference type="Proteomes" id="UP000641152"/>
    </source>
</evidence>
<protein>
    <submittedName>
        <fullName evidence="2">Glycosyltransferase family 2 protein</fullName>
    </submittedName>
</protein>
<gene>
    <name evidence="2" type="ORF">EBB_14490</name>
</gene>
<keyword evidence="3" id="KW-1185">Reference proteome</keyword>
<evidence type="ECO:0000259" key="1">
    <source>
        <dbReference type="Pfam" id="PF00535"/>
    </source>
</evidence>
<evidence type="ECO:0000313" key="2">
    <source>
        <dbReference type="EMBL" id="MBD9361706.1"/>
    </source>
</evidence>
<proteinExistence type="predicted"/>
<dbReference type="PANTHER" id="PTHR43685">
    <property type="entry name" value="GLYCOSYLTRANSFERASE"/>
    <property type="match status" value="1"/>
</dbReference>
<dbReference type="RefSeq" id="WP_192394487.1">
    <property type="nucleotide sequence ID" value="NZ_CAJHIU010000002.1"/>
</dbReference>
<dbReference type="PANTHER" id="PTHR43685:SF2">
    <property type="entry name" value="GLYCOSYLTRANSFERASE 2-LIKE DOMAIN-CONTAINING PROTEIN"/>
    <property type="match status" value="1"/>
</dbReference>
<dbReference type="CDD" id="cd00761">
    <property type="entry name" value="Glyco_tranf_GTA_type"/>
    <property type="match status" value="1"/>
</dbReference>
<dbReference type="InterPro" id="IPR050834">
    <property type="entry name" value="Glycosyltransf_2"/>
</dbReference>
<dbReference type="Proteomes" id="UP000641152">
    <property type="component" value="Unassembled WGS sequence"/>
</dbReference>
<dbReference type="Gene3D" id="3.90.550.10">
    <property type="entry name" value="Spore Coat Polysaccharide Biosynthesis Protein SpsA, Chain A"/>
    <property type="match status" value="1"/>
</dbReference>
<dbReference type="EMBL" id="JACXST010000002">
    <property type="protein sequence ID" value="MBD9361706.1"/>
    <property type="molecule type" value="Genomic_DNA"/>
</dbReference>
<dbReference type="InterPro" id="IPR001173">
    <property type="entry name" value="Glyco_trans_2-like"/>
</dbReference>
<sequence>MSCLVTVIIPTHNRPDLLDEAISSVANQTLADWEIIVVDDCSTPPVSPAQLQEKFGTTVKVLRHPSSLGGAAAKNTGIKAACGKYIAFLDDDDLYAPTYLEKAVSTLQNHPEINTLFMSVAWFGPNSKWTHESYTDAMNKILADLAGTQVTETLLEFEANRLFKALLKRVPMAFQRPVATREQVMQIGLYQEDCLLWDCDWALRAALNGRCGLVTEGLYLQRSAGQGYSSQPRRRMDHSLSNLEIKKQLIKRNVRPDLAKLIRLNYIQSAQDLSWEYINQNQGFLAVKTMLASFQYGIHFLQIKFLAHALYSCGLSLFSKEQR</sequence>
<accession>A0ABR9DG18</accession>
<feature type="domain" description="Glycosyltransferase 2-like" evidence="1">
    <location>
        <begin position="6"/>
        <end position="133"/>
    </location>
</feature>